<feature type="compositionally biased region" description="Polar residues" evidence="1">
    <location>
        <begin position="69"/>
        <end position="95"/>
    </location>
</feature>
<dbReference type="Proteomes" id="UP000620046">
    <property type="component" value="Unassembled WGS sequence"/>
</dbReference>
<comment type="caution">
    <text evidence="3">The sequence shown here is derived from an EMBL/GenBank/DDBJ whole genome shotgun (WGS) entry which is preliminary data.</text>
</comment>
<evidence type="ECO:0000256" key="2">
    <source>
        <dbReference type="SAM" id="SignalP"/>
    </source>
</evidence>
<proteinExistence type="predicted"/>
<evidence type="ECO:0000256" key="1">
    <source>
        <dbReference type="SAM" id="MobiDB-lite"/>
    </source>
</evidence>
<dbReference type="RefSeq" id="WP_188798418.1">
    <property type="nucleotide sequence ID" value="NZ_BMJA01000007.1"/>
</dbReference>
<gene>
    <name evidence="3" type="ORF">GCM10010981_46850</name>
</gene>
<keyword evidence="2" id="KW-0732">Signal</keyword>
<feature type="region of interest" description="Disordered" evidence="1">
    <location>
        <begin position="57"/>
        <end position="120"/>
    </location>
</feature>
<keyword evidence="4" id="KW-1185">Reference proteome</keyword>
<sequence length="271" mass="28132">MHAIRNSLSMKMLSTALVVATFGPGSAAYAQTQSVQFSSEADSDSGTATQTLLGLLPTTQTWGPDDQSETTNSGSNSEPAPSVTENINGVTTYQSQDDDNSTDAGSGADQANATSSSGSGSALGGLITWSNLSIQETCLPDGSIGDQIDCTVYESITNLDVNGKPATTAGSFAPGTSIPVSGNIPDTNCPLGTDSFSGNMVLDNSILDSGTEQGSDAEIAIQITGTATCYTADLVPLYTTGYNEQIGGPDIYYKGTYSLYVVRTWNDYNYY</sequence>
<reference evidence="4" key="1">
    <citation type="journal article" date="2019" name="Int. J. Syst. Evol. Microbiol.">
        <title>The Global Catalogue of Microorganisms (GCM) 10K type strain sequencing project: providing services to taxonomists for standard genome sequencing and annotation.</title>
        <authorList>
            <consortium name="The Broad Institute Genomics Platform"/>
            <consortium name="The Broad Institute Genome Sequencing Center for Infectious Disease"/>
            <person name="Wu L."/>
            <person name="Ma J."/>
        </authorList>
    </citation>
    <scope>NUCLEOTIDE SEQUENCE [LARGE SCALE GENOMIC DNA]</scope>
    <source>
        <strain evidence="4">CGMCC 1.15439</strain>
    </source>
</reference>
<evidence type="ECO:0000313" key="4">
    <source>
        <dbReference type="Proteomes" id="UP000620046"/>
    </source>
</evidence>
<accession>A0ABQ1GWX0</accession>
<organism evidence="3 4">
    <name type="scientific">Dyella nitratireducens</name>
    <dbReference type="NCBI Taxonomy" id="1849580"/>
    <lineage>
        <taxon>Bacteria</taxon>
        <taxon>Pseudomonadati</taxon>
        <taxon>Pseudomonadota</taxon>
        <taxon>Gammaproteobacteria</taxon>
        <taxon>Lysobacterales</taxon>
        <taxon>Rhodanobacteraceae</taxon>
        <taxon>Dyella</taxon>
    </lineage>
</organism>
<name>A0ABQ1GWX0_9GAMM</name>
<feature type="signal peptide" evidence="2">
    <location>
        <begin position="1"/>
        <end position="30"/>
    </location>
</feature>
<evidence type="ECO:0000313" key="3">
    <source>
        <dbReference type="EMBL" id="GGA52038.1"/>
    </source>
</evidence>
<protein>
    <submittedName>
        <fullName evidence="3">Uncharacterized protein</fullName>
    </submittedName>
</protein>
<dbReference type="EMBL" id="BMJA01000007">
    <property type="protein sequence ID" value="GGA52038.1"/>
    <property type="molecule type" value="Genomic_DNA"/>
</dbReference>
<feature type="chain" id="PRO_5045636198" evidence="2">
    <location>
        <begin position="31"/>
        <end position="271"/>
    </location>
</feature>